<organism evidence="1 2">
    <name type="scientific">Senna tora</name>
    <dbReference type="NCBI Taxonomy" id="362788"/>
    <lineage>
        <taxon>Eukaryota</taxon>
        <taxon>Viridiplantae</taxon>
        <taxon>Streptophyta</taxon>
        <taxon>Embryophyta</taxon>
        <taxon>Tracheophyta</taxon>
        <taxon>Spermatophyta</taxon>
        <taxon>Magnoliopsida</taxon>
        <taxon>eudicotyledons</taxon>
        <taxon>Gunneridae</taxon>
        <taxon>Pentapetalae</taxon>
        <taxon>rosids</taxon>
        <taxon>fabids</taxon>
        <taxon>Fabales</taxon>
        <taxon>Fabaceae</taxon>
        <taxon>Caesalpinioideae</taxon>
        <taxon>Cassia clade</taxon>
        <taxon>Senna</taxon>
    </lineage>
</organism>
<dbReference type="Gene3D" id="3.80.10.10">
    <property type="entry name" value="Ribonuclease Inhibitor"/>
    <property type="match status" value="1"/>
</dbReference>
<evidence type="ECO:0000313" key="2">
    <source>
        <dbReference type="Proteomes" id="UP000634136"/>
    </source>
</evidence>
<dbReference type="EMBL" id="JAAIUW010000008">
    <property type="protein sequence ID" value="KAF7819962.1"/>
    <property type="molecule type" value="Genomic_DNA"/>
</dbReference>
<evidence type="ECO:0000313" key="1">
    <source>
        <dbReference type="EMBL" id="KAF7819962.1"/>
    </source>
</evidence>
<dbReference type="OrthoDB" id="550575at2759"/>
<name>A0A834TF47_9FABA</name>
<gene>
    <name evidence="1" type="ORF">G2W53_025417</name>
</gene>
<dbReference type="SUPFAM" id="SSF52047">
    <property type="entry name" value="RNI-like"/>
    <property type="match status" value="1"/>
</dbReference>
<dbReference type="AlphaFoldDB" id="A0A834TF47"/>
<accession>A0A834TF47</accession>
<keyword evidence="2" id="KW-1185">Reference proteome</keyword>
<proteinExistence type="predicted"/>
<dbReference type="Proteomes" id="UP000634136">
    <property type="component" value="Unassembled WGS sequence"/>
</dbReference>
<sequence>MHAYKFSLQRIDLSRSKFFSGDGFLSLAINCGNLVELDLSNATELGDAAVSELDIFDIELGYLSKSFS</sequence>
<reference evidence="1" key="1">
    <citation type="submission" date="2020-09" db="EMBL/GenBank/DDBJ databases">
        <title>Genome-Enabled Discovery of Anthraquinone Biosynthesis in Senna tora.</title>
        <authorList>
            <person name="Kang S.-H."/>
            <person name="Pandey R.P."/>
            <person name="Lee C.-M."/>
            <person name="Sim J.-S."/>
            <person name="Jeong J.-T."/>
            <person name="Choi B.-S."/>
            <person name="Jung M."/>
            <person name="Ginzburg D."/>
            <person name="Zhao K."/>
            <person name="Won S.Y."/>
            <person name="Oh T.-J."/>
            <person name="Yu Y."/>
            <person name="Kim N.-H."/>
            <person name="Lee O.R."/>
            <person name="Lee T.-H."/>
            <person name="Bashyal P."/>
            <person name="Kim T.-S."/>
            <person name="Lee W.-H."/>
            <person name="Kawkins C."/>
            <person name="Kim C.-K."/>
            <person name="Kim J.S."/>
            <person name="Ahn B.O."/>
            <person name="Rhee S.Y."/>
            <person name="Sohng J.K."/>
        </authorList>
    </citation>
    <scope>NUCLEOTIDE SEQUENCE</scope>
    <source>
        <tissue evidence="1">Leaf</tissue>
    </source>
</reference>
<comment type="caution">
    <text evidence="1">The sequence shown here is derived from an EMBL/GenBank/DDBJ whole genome shotgun (WGS) entry which is preliminary data.</text>
</comment>
<dbReference type="InterPro" id="IPR032675">
    <property type="entry name" value="LRR_dom_sf"/>
</dbReference>
<protein>
    <submittedName>
        <fullName evidence="1">F-box/LRR-repeat protein 3</fullName>
    </submittedName>
</protein>